<dbReference type="PROSITE" id="PS01039">
    <property type="entry name" value="SBP_BACTERIAL_3"/>
    <property type="match status" value="1"/>
</dbReference>
<evidence type="ECO:0000256" key="4">
    <source>
        <dbReference type="ARBA" id="ARBA00023139"/>
    </source>
</evidence>
<keyword evidence="10" id="KW-1185">Reference proteome</keyword>
<dbReference type="Pfam" id="PF00497">
    <property type="entry name" value="SBP_bac_3"/>
    <property type="match status" value="1"/>
</dbReference>
<feature type="signal peptide" evidence="7">
    <location>
        <begin position="1"/>
        <end position="19"/>
    </location>
</feature>
<evidence type="ECO:0000259" key="8">
    <source>
        <dbReference type="SMART" id="SM00062"/>
    </source>
</evidence>
<keyword evidence="5" id="KW-0449">Lipoprotein</keyword>
<keyword evidence="3 7" id="KW-0732">Signal</keyword>
<evidence type="ECO:0000256" key="7">
    <source>
        <dbReference type="SAM" id="SignalP"/>
    </source>
</evidence>
<comment type="similarity">
    <text evidence="2 6">Belongs to the bacterial solute-binding protein 3 family.</text>
</comment>
<name>A0ABS2QNY9_9BACI</name>
<reference evidence="9 10" key="1">
    <citation type="submission" date="2021-01" db="EMBL/GenBank/DDBJ databases">
        <title>Genomic Encyclopedia of Type Strains, Phase IV (KMG-IV): sequencing the most valuable type-strain genomes for metagenomic binning, comparative biology and taxonomic classification.</title>
        <authorList>
            <person name="Goeker M."/>
        </authorList>
    </citation>
    <scope>NUCLEOTIDE SEQUENCE [LARGE SCALE GENOMIC DNA]</scope>
    <source>
        <strain evidence="9 10">DSM 105482</strain>
    </source>
</reference>
<organism evidence="9 10">
    <name type="scientific">Peribacillus deserti</name>
    <dbReference type="NCBI Taxonomy" id="673318"/>
    <lineage>
        <taxon>Bacteria</taxon>
        <taxon>Bacillati</taxon>
        <taxon>Bacillota</taxon>
        <taxon>Bacilli</taxon>
        <taxon>Bacillales</taxon>
        <taxon>Bacillaceae</taxon>
        <taxon>Peribacillus</taxon>
    </lineage>
</organism>
<protein>
    <submittedName>
        <fullName evidence="9">Cystine transport system substrate-binding protein</fullName>
    </submittedName>
</protein>
<feature type="chain" id="PRO_5047057337" evidence="7">
    <location>
        <begin position="20"/>
        <end position="279"/>
    </location>
</feature>
<dbReference type="SUPFAM" id="SSF53850">
    <property type="entry name" value="Periplasmic binding protein-like II"/>
    <property type="match status" value="1"/>
</dbReference>
<dbReference type="PROSITE" id="PS51257">
    <property type="entry name" value="PROKAR_LIPOPROTEIN"/>
    <property type="match status" value="1"/>
</dbReference>
<dbReference type="InterPro" id="IPR001638">
    <property type="entry name" value="Solute-binding_3/MltF_N"/>
</dbReference>
<dbReference type="Proteomes" id="UP000823486">
    <property type="component" value="Unassembled WGS sequence"/>
</dbReference>
<dbReference type="PANTHER" id="PTHR35936:SF34">
    <property type="entry name" value="ABC TRANSPORTER EXTRACELLULAR-BINDING PROTEIN YCKB-RELATED"/>
    <property type="match status" value="1"/>
</dbReference>
<dbReference type="PANTHER" id="PTHR35936">
    <property type="entry name" value="MEMBRANE-BOUND LYTIC MUREIN TRANSGLYCOSYLASE F"/>
    <property type="match status" value="1"/>
</dbReference>
<evidence type="ECO:0000313" key="10">
    <source>
        <dbReference type="Proteomes" id="UP000823486"/>
    </source>
</evidence>
<keyword evidence="4" id="KW-0564">Palmitate</keyword>
<comment type="caution">
    <text evidence="9">The sequence shown here is derived from an EMBL/GenBank/DDBJ whole genome shotgun (WGS) entry which is preliminary data.</text>
</comment>
<dbReference type="EMBL" id="JAFBFI010000019">
    <property type="protein sequence ID" value="MBM7694193.1"/>
    <property type="molecule type" value="Genomic_DNA"/>
</dbReference>
<evidence type="ECO:0000256" key="2">
    <source>
        <dbReference type="ARBA" id="ARBA00010333"/>
    </source>
</evidence>
<dbReference type="RefSeq" id="WP_204546041.1">
    <property type="nucleotide sequence ID" value="NZ_JAFBFI010000019.1"/>
</dbReference>
<evidence type="ECO:0000313" key="9">
    <source>
        <dbReference type="EMBL" id="MBM7694193.1"/>
    </source>
</evidence>
<evidence type="ECO:0000256" key="3">
    <source>
        <dbReference type="ARBA" id="ARBA00022729"/>
    </source>
</evidence>
<accession>A0ABS2QNY9</accession>
<sequence>MFKRFTAIVLILTISLVIAACGNGGNKEKKETTAWDQIKKEGKIVVATSGTLYPTSYHDEKTKELTGYEVELVREAAKRLKLKVEFSEMAFDGMLASVNSGKVDLAANDISITDDRKEKFDFTKPYKYSYGTAMVRKSDLSGIKTLHDLKGKKAAGEATTVFMEIARKHGAKEVIYDNASSDQYMKDLAAGRTDVILNDYYLQRLAAGFYKELDITIHPDIKYYPNNQAIILKKGSTELADKMNEALDEMKQDGTLAKLSKQYYEGADVSKKPDVEFQD</sequence>
<gene>
    <name evidence="9" type="ORF">JOC77_003637</name>
</gene>
<evidence type="ECO:0000256" key="5">
    <source>
        <dbReference type="ARBA" id="ARBA00023288"/>
    </source>
</evidence>
<evidence type="ECO:0000256" key="6">
    <source>
        <dbReference type="RuleBase" id="RU003744"/>
    </source>
</evidence>
<evidence type="ECO:0000256" key="1">
    <source>
        <dbReference type="ARBA" id="ARBA00004196"/>
    </source>
</evidence>
<dbReference type="InterPro" id="IPR018313">
    <property type="entry name" value="SBP_3_CS"/>
</dbReference>
<proteinExistence type="inferred from homology"/>
<dbReference type="Gene3D" id="3.40.190.10">
    <property type="entry name" value="Periplasmic binding protein-like II"/>
    <property type="match status" value="2"/>
</dbReference>
<comment type="subcellular location">
    <subcellularLocation>
        <location evidence="1">Cell envelope</location>
    </subcellularLocation>
</comment>
<dbReference type="SMART" id="SM00062">
    <property type="entry name" value="PBPb"/>
    <property type="match status" value="1"/>
</dbReference>
<feature type="domain" description="Solute-binding protein family 3/N-terminal" evidence="8">
    <location>
        <begin position="43"/>
        <end position="267"/>
    </location>
</feature>